<dbReference type="GeneID" id="135194589"/>
<dbReference type="PANTHER" id="PTHR33395">
    <property type="entry name" value="TRANSCRIPTASE, PUTATIVE-RELATED-RELATED"/>
    <property type="match status" value="1"/>
</dbReference>
<evidence type="ECO:0000259" key="1">
    <source>
        <dbReference type="Pfam" id="PF14529"/>
    </source>
</evidence>
<accession>A0ABM4AY77</accession>
<reference evidence="3" key="1">
    <citation type="submission" date="2025-08" db="UniProtKB">
        <authorList>
            <consortium name="RefSeq"/>
        </authorList>
    </citation>
    <scope>IDENTIFICATION</scope>
    <source>
        <tissue evidence="3">Whole body</tissue>
    </source>
</reference>
<name>A0ABM4AY77_VANTA</name>
<sequence length="413" mass="46203">MLVVRVDLLRQSQVYVCLYRSHNGDLETSQLFDHLSRVADLAQEQFPYAELVFLGDFKAHHESWLNSFKIDHAGRTTHAFALMHDFTQLVDQPTRIPDIDGQGPSLLDLLLTSHSVDYRVVVQIPLGSSDHSLISTKVPQPKLLPTNAGKRSIWHYKSAEWDVMRDYFASVPWKECCFSGKDPTARAAAVPGEILLGMEYYIPNSDLISRGMGNRWSTRECGDAVSSKQAAYRSWINGCASRAPNIDSLKATYNKESKSWKKTYIRAVAQRIVQIGHDLISHHTSSRSFWRLTKSVHNNFCQPSLPPLRNPNGSVAYSPQEKADLLAKLFAHNSVIDDCSALPPKILSCGHTMPDIKIRQRDVRAELQSLDVWKANGSNGIPAIVLKKCAAELSPVLTRLFHLSLSTGCEPEA</sequence>
<keyword evidence="2" id="KW-1185">Reference proteome</keyword>
<feature type="domain" description="Endonuclease/exonuclease/phosphatase" evidence="1">
    <location>
        <begin position="16"/>
        <end position="134"/>
    </location>
</feature>
<evidence type="ECO:0000313" key="3">
    <source>
        <dbReference type="RefSeq" id="XP_064076269.1"/>
    </source>
</evidence>
<dbReference type="InterPro" id="IPR005135">
    <property type="entry name" value="Endo/exonuclease/phosphatase"/>
</dbReference>
<organism evidence="2 3">
    <name type="scientific">Vanessa tameamea</name>
    <name type="common">Kamehameha butterfly</name>
    <dbReference type="NCBI Taxonomy" id="334116"/>
    <lineage>
        <taxon>Eukaryota</taxon>
        <taxon>Metazoa</taxon>
        <taxon>Ecdysozoa</taxon>
        <taxon>Arthropoda</taxon>
        <taxon>Hexapoda</taxon>
        <taxon>Insecta</taxon>
        <taxon>Pterygota</taxon>
        <taxon>Neoptera</taxon>
        <taxon>Endopterygota</taxon>
        <taxon>Lepidoptera</taxon>
        <taxon>Glossata</taxon>
        <taxon>Ditrysia</taxon>
        <taxon>Papilionoidea</taxon>
        <taxon>Nymphalidae</taxon>
        <taxon>Nymphalinae</taxon>
        <taxon>Vanessa</taxon>
    </lineage>
</organism>
<dbReference type="RefSeq" id="XP_064076269.1">
    <property type="nucleotide sequence ID" value="XM_064220199.1"/>
</dbReference>
<dbReference type="Gene3D" id="3.60.10.10">
    <property type="entry name" value="Endonuclease/exonuclease/phosphatase"/>
    <property type="match status" value="1"/>
</dbReference>
<dbReference type="Pfam" id="PF14529">
    <property type="entry name" value="Exo_endo_phos_2"/>
    <property type="match status" value="1"/>
</dbReference>
<dbReference type="InterPro" id="IPR036691">
    <property type="entry name" value="Endo/exonu/phosph_ase_sf"/>
</dbReference>
<protein>
    <submittedName>
        <fullName evidence="3">Uncharacterized protein LOC135194589</fullName>
    </submittedName>
</protein>
<dbReference type="SUPFAM" id="SSF56219">
    <property type="entry name" value="DNase I-like"/>
    <property type="match status" value="1"/>
</dbReference>
<gene>
    <name evidence="3" type="primary">LOC135194589</name>
</gene>
<proteinExistence type="predicted"/>
<evidence type="ECO:0000313" key="2">
    <source>
        <dbReference type="Proteomes" id="UP001652626"/>
    </source>
</evidence>
<dbReference type="Proteomes" id="UP001652626">
    <property type="component" value="Chromosome W"/>
</dbReference>
<dbReference type="PANTHER" id="PTHR33395:SF22">
    <property type="entry name" value="REVERSE TRANSCRIPTASE DOMAIN-CONTAINING PROTEIN"/>
    <property type="match status" value="1"/>
</dbReference>